<dbReference type="Pfam" id="PF10536">
    <property type="entry name" value="PMD"/>
    <property type="match status" value="1"/>
</dbReference>
<dbReference type="GO" id="GO:0010073">
    <property type="term" value="P:meristem maintenance"/>
    <property type="evidence" value="ECO:0007669"/>
    <property type="project" value="InterPro"/>
</dbReference>
<name>A0A444YVP9_ARAHY</name>
<accession>A0A444YVP9</accession>
<protein>
    <recommendedName>
        <fullName evidence="1">Aminotransferase-like plant mobile domain-containing protein</fullName>
    </recommendedName>
</protein>
<evidence type="ECO:0000259" key="1">
    <source>
        <dbReference type="Pfam" id="PF10536"/>
    </source>
</evidence>
<dbReference type="AlphaFoldDB" id="A0A444YVP9"/>
<dbReference type="PANTHER" id="PTHR46033">
    <property type="entry name" value="PROTEIN MAIN-LIKE 2"/>
    <property type="match status" value="1"/>
</dbReference>
<dbReference type="InterPro" id="IPR044824">
    <property type="entry name" value="MAIN-like"/>
</dbReference>
<evidence type="ECO:0000313" key="3">
    <source>
        <dbReference type="Proteomes" id="UP000289738"/>
    </source>
</evidence>
<feature type="domain" description="Aminotransferase-like plant mobile" evidence="1">
    <location>
        <begin position="74"/>
        <end position="224"/>
    </location>
</feature>
<dbReference type="InterPro" id="IPR019557">
    <property type="entry name" value="AminoTfrase-like_pln_mobile"/>
</dbReference>
<keyword evidence="3" id="KW-1185">Reference proteome</keyword>
<dbReference type="PANTHER" id="PTHR46033:SF8">
    <property type="entry name" value="PROTEIN MAINTENANCE OF MERISTEMS-LIKE"/>
    <property type="match status" value="1"/>
</dbReference>
<comment type="caution">
    <text evidence="2">The sequence shown here is derived from an EMBL/GenBank/DDBJ whole genome shotgun (WGS) entry which is preliminary data.</text>
</comment>
<dbReference type="EMBL" id="SDMP01000016">
    <property type="protein sequence ID" value="RYR05964.1"/>
    <property type="molecule type" value="Genomic_DNA"/>
</dbReference>
<organism evidence="2 3">
    <name type="scientific">Arachis hypogaea</name>
    <name type="common">Peanut</name>
    <dbReference type="NCBI Taxonomy" id="3818"/>
    <lineage>
        <taxon>Eukaryota</taxon>
        <taxon>Viridiplantae</taxon>
        <taxon>Streptophyta</taxon>
        <taxon>Embryophyta</taxon>
        <taxon>Tracheophyta</taxon>
        <taxon>Spermatophyta</taxon>
        <taxon>Magnoliopsida</taxon>
        <taxon>eudicotyledons</taxon>
        <taxon>Gunneridae</taxon>
        <taxon>Pentapetalae</taxon>
        <taxon>rosids</taxon>
        <taxon>fabids</taxon>
        <taxon>Fabales</taxon>
        <taxon>Fabaceae</taxon>
        <taxon>Papilionoideae</taxon>
        <taxon>50 kb inversion clade</taxon>
        <taxon>dalbergioids sensu lato</taxon>
        <taxon>Dalbergieae</taxon>
        <taxon>Pterocarpus clade</taxon>
        <taxon>Arachis</taxon>
    </lineage>
</organism>
<evidence type="ECO:0000313" key="2">
    <source>
        <dbReference type="EMBL" id="RYR05964.1"/>
    </source>
</evidence>
<gene>
    <name evidence="2" type="ORF">Ahy_B06g085779</name>
</gene>
<sequence>MNSRQEKIEAGDMEDDPNHLYRLDGVVHIAGTIHLEASKLYCACYDKEFSIVVQLHRCISSMRRQQETFSELLQGADDETVRRYARAYITMILSTQLFGNKSGTRLHIRWLPYVARLEDMGQYSWGSAALSWLFRCMCRVVNRNVVKLAGPLQLFQSWIFWRFPSFRPERFDFFHWPLASKYSPFSYALCYQPTLNDKGPRVSHWRLRIDLLQHGDLLWMPYSLAKVVQVVHPEILEPRHMSLNAKEGEATKPASVYTSK</sequence>
<proteinExistence type="predicted"/>
<reference evidence="2 3" key="1">
    <citation type="submission" date="2019-01" db="EMBL/GenBank/DDBJ databases">
        <title>Sequencing of cultivated peanut Arachis hypogaea provides insights into genome evolution and oil improvement.</title>
        <authorList>
            <person name="Chen X."/>
        </authorList>
    </citation>
    <scope>NUCLEOTIDE SEQUENCE [LARGE SCALE GENOMIC DNA]</scope>
    <source>
        <strain evidence="3">cv. Fuhuasheng</strain>
        <tissue evidence="2">Leaves</tissue>
    </source>
</reference>
<dbReference type="Proteomes" id="UP000289738">
    <property type="component" value="Chromosome B06"/>
</dbReference>